<dbReference type="PANTHER" id="PTHR40056:SF1">
    <property type="entry name" value="DUF1836 DOMAIN-CONTAINING PROTEIN"/>
    <property type="match status" value="1"/>
</dbReference>
<comment type="caution">
    <text evidence="1">The sequence shown here is derived from an EMBL/GenBank/DDBJ whole genome shotgun (WGS) entry which is preliminary data.</text>
</comment>
<gene>
    <name evidence="1" type="ORF">NBRC111893_2063</name>
</gene>
<protein>
    <recommendedName>
        <fullName evidence="3">DUF1836 domain-containing protein</fullName>
    </recommendedName>
</protein>
<dbReference type="InterPro" id="IPR011012">
    <property type="entry name" value="Longin-like_dom_sf"/>
</dbReference>
<dbReference type="InterPro" id="IPR014975">
    <property type="entry name" value="DUF1836"/>
</dbReference>
<evidence type="ECO:0008006" key="3">
    <source>
        <dbReference type="Google" id="ProtNLM"/>
    </source>
</evidence>
<evidence type="ECO:0000313" key="2">
    <source>
        <dbReference type="Proteomes" id="UP000286974"/>
    </source>
</evidence>
<dbReference type="PANTHER" id="PTHR40056">
    <property type="entry name" value="HYPOTHETICAL CYTOSOLIC PROTEIN"/>
    <property type="match status" value="1"/>
</dbReference>
<dbReference type="SUPFAM" id="SSF64356">
    <property type="entry name" value="SNARE-like"/>
    <property type="match status" value="1"/>
</dbReference>
<dbReference type="EMBL" id="BEXA01000005">
    <property type="protein sequence ID" value="GAY73917.1"/>
    <property type="molecule type" value="Genomic_DNA"/>
</dbReference>
<proteinExistence type="predicted"/>
<sequence length="147" mass="16999">MTETNINLPHYHELPVIDLYMDQLLGMVNQYTNTLIDHPITKSMINSYVKKQLIEKPINKKYTTVQLAELILISIYKSILPLPYIAKLLTISRDRHTIASVFDNVVDSFNHQLKSNQEITLSDNDLITKSAELLAIEHKIKQRINQL</sequence>
<organism evidence="1 2">
    <name type="scientific">Lentilactobacillus kosonis</name>
    <dbReference type="NCBI Taxonomy" id="2810561"/>
    <lineage>
        <taxon>Bacteria</taxon>
        <taxon>Bacillati</taxon>
        <taxon>Bacillota</taxon>
        <taxon>Bacilli</taxon>
        <taxon>Lactobacillales</taxon>
        <taxon>Lactobacillaceae</taxon>
        <taxon>Lentilactobacillus</taxon>
    </lineage>
</organism>
<name>A0A401FNK4_9LACO</name>
<dbReference type="Pfam" id="PF08876">
    <property type="entry name" value="DUF1836"/>
    <property type="match status" value="1"/>
</dbReference>
<accession>A0A401FNK4</accession>
<dbReference type="Proteomes" id="UP000286974">
    <property type="component" value="Unassembled WGS sequence"/>
</dbReference>
<reference evidence="1 2" key="1">
    <citation type="submission" date="2017-11" db="EMBL/GenBank/DDBJ databases">
        <title>Draft Genome Sequence of Lactobacillus curieae NBRC 111893 isolated from Koso, a Japanese sugar-Vegetable Fermented Beverage.</title>
        <authorList>
            <person name="Chiou T.Y."/>
            <person name="Oshima K."/>
            <person name="Suda W."/>
            <person name="Hattori M."/>
            <person name="Takahashi T."/>
        </authorList>
    </citation>
    <scope>NUCLEOTIDE SEQUENCE [LARGE SCALE GENOMIC DNA]</scope>
    <source>
        <strain evidence="1 2">NBRC111893</strain>
    </source>
</reference>
<evidence type="ECO:0000313" key="1">
    <source>
        <dbReference type="EMBL" id="GAY73917.1"/>
    </source>
</evidence>
<dbReference type="AlphaFoldDB" id="A0A401FNK4"/>
<keyword evidence="2" id="KW-1185">Reference proteome</keyword>
<dbReference type="RefSeq" id="WP_225417709.1">
    <property type="nucleotide sequence ID" value="NZ_BEXA01000005.1"/>
</dbReference>